<dbReference type="Gene3D" id="3.60.21.10">
    <property type="match status" value="1"/>
</dbReference>
<dbReference type="InterPro" id="IPR013783">
    <property type="entry name" value="Ig-like_fold"/>
</dbReference>
<dbReference type="InterPro" id="IPR013320">
    <property type="entry name" value="ConA-like_dom_sf"/>
</dbReference>
<dbReference type="InterPro" id="IPR025883">
    <property type="entry name" value="Cadherin-like_domain"/>
</dbReference>
<dbReference type="Pfam" id="PF13385">
    <property type="entry name" value="Laminin_G_3"/>
    <property type="match status" value="1"/>
</dbReference>
<dbReference type="PROSITE" id="PS50022">
    <property type="entry name" value="FA58C_3"/>
    <property type="match status" value="1"/>
</dbReference>
<dbReference type="SUPFAM" id="SSF56300">
    <property type="entry name" value="Metallo-dependent phosphatases"/>
    <property type="match status" value="1"/>
</dbReference>
<evidence type="ECO:0008006" key="8">
    <source>
        <dbReference type="Google" id="ProtNLM"/>
    </source>
</evidence>
<feature type="domain" description="SLH" evidence="5">
    <location>
        <begin position="1586"/>
        <end position="1644"/>
    </location>
</feature>
<reference evidence="6 7" key="1">
    <citation type="submission" date="2019-12" db="EMBL/GenBank/DDBJ databases">
        <authorList>
            <person name="Huq M.A."/>
        </authorList>
    </citation>
    <scope>NUCLEOTIDE SEQUENCE [LARGE SCALE GENOMIC DNA]</scope>
    <source>
        <strain evidence="6 7">MAH-34</strain>
    </source>
</reference>
<feature type="compositionally biased region" description="Low complexity" evidence="3">
    <location>
        <begin position="1338"/>
        <end position="1356"/>
    </location>
</feature>
<keyword evidence="1" id="KW-0732">Signal</keyword>
<dbReference type="RefSeq" id="WP_157323914.1">
    <property type="nucleotide sequence ID" value="NZ_WSEM01000028.1"/>
</dbReference>
<dbReference type="SUPFAM" id="SSF49384">
    <property type="entry name" value="Carbohydrate-binding domain"/>
    <property type="match status" value="1"/>
</dbReference>
<dbReference type="InterPro" id="IPR051465">
    <property type="entry name" value="Cell_Envelope_Struct_Comp"/>
</dbReference>
<dbReference type="Pfam" id="PF12733">
    <property type="entry name" value="Cadherin-like"/>
    <property type="match status" value="1"/>
</dbReference>
<evidence type="ECO:0000259" key="4">
    <source>
        <dbReference type="PROSITE" id="PS50022"/>
    </source>
</evidence>
<evidence type="ECO:0000256" key="2">
    <source>
        <dbReference type="ARBA" id="ARBA00023157"/>
    </source>
</evidence>
<dbReference type="InterPro" id="IPR004843">
    <property type="entry name" value="Calcineurin-like_PHP"/>
</dbReference>
<dbReference type="Gene3D" id="2.60.40.680">
    <property type="match status" value="1"/>
</dbReference>
<dbReference type="PANTHER" id="PTHR43308">
    <property type="entry name" value="OUTER MEMBRANE PROTEIN ALPHA-RELATED"/>
    <property type="match status" value="1"/>
</dbReference>
<dbReference type="SMART" id="SM00560">
    <property type="entry name" value="LamGL"/>
    <property type="match status" value="1"/>
</dbReference>
<dbReference type="PROSITE" id="PS51272">
    <property type="entry name" value="SLH"/>
    <property type="match status" value="3"/>
</dbReference>
<dbReference type="Pfam" id="PF00149">
    <property type="entry name" value="Metallophos"/>
    <property type="match status" value="1"/>
</dbReference>
<dbReference type="SUPFAM" id="SSF49265">
    <property type="entry name" value="Fibronectin type III"/>
    <property type="match status" value="1"/>
</dbReference>
<name>A0ABW9UEB6_9BACL</name>
<dbReference type="Pfam" id="PF00395">
    <property type="entry name" value="SLH"/>
    <property type="match status" value="3"/>
</dbReference>
<feature type="domain" description="SLH" evidence="5">
    <location>
        <begin position="1712"/>
        <end position="1772"/>
    </location>
</feature>
<keyword evidence="2" id="KW-1015">Disulfide bond</keyword>
<dbReference type="Pfam" id="PF00754">
    <property type="entry name" value="F5_F8_type_C"/>
    <property type="match status" value="1"/>
</dbReference>
<dbReference type="Gene3D" id="2.60.120.200">
    <property type="match status" value="1"/>
</dbReference>
<dbReference type="InterPro" id="IPR059177">
    <property type="entry name" value="GH29D-like_dom"/>
</dbReference>
<comment type="caution">
    <text evidence="6">The sequence shown here is derived from an EMBL/GenBank/DDBJ whole genome shotgun (WGS) entry which is preliminary data.</text>
</comment>
<dbReference type="InterPro" id="IPR006558">
    <property type="entry name" value="LamG-like"/>
</dbReference>
<dbReference type="Gene3D" id="1.20.1270.90">
    <property type="entry name" value="AF1782-like"/>
    <property type="match status" value="1"/>
</dbReference>
<keyword evidence="7" id="KW-1185">Reference proteome</keyword>
<evidence type="ECO:0000313" key="6">
    <source>
        <dbReference type="EMBL" id="MVQ38502.1"/>
    </source>
</evidence>
<proteinExistence type="predicted"/>
<dbReference type="InterPro" id="IPR029052">
    <property type="entry name" value="Metallo-depent_PP-like"/>
</dbReference>
<gene>
    <name evidence="6" type="ORF">GON05_28225</name>
</gene>
<feature type="region of interest" description="Disordered" evidence="3">
    <location>
        <begin position="1336"/>
        <end position="1356"/>
    </location>
</feature>
<sequence length="1772" mass="189816">MLNAKKVVSAFMACTIACSVGYTTGAGMIPVAFASTVDRPAPSVPAGRYEHPVSVVLTSATPGADIYYTLDGMLPDETSLKFNGTPIVLTESTNISVIAVKDGVWSKAGTYGYMIKTTEQPLLKFAAMSDLHIGTNNDADKASTKARYTSNFDVMSSIFKPDAIVIGGDLINDNGDGKGPDHTFVHEVFEEQMARKGWEDMPVQIAIGNHDAAVADVKNGYPAEWFTSQSNGYYEKAIKGYSFFFLNGNNYNGDTGQRNWLKGRLAELTADPSNLNKPIFITLHHPISGTVMDGQQSTNANLYTDLQDYPQVVVLSGHSHLNINDDRAIYQKDFTSVNLGSMSYVETDGGYAAVTNEGLMENRDQFPNNQSEFIEVYSDRIEIERVEYNGDPGSIINGGLWQGIGKEGAGTPPPYASAGALAGKKWVVKLQGNSNSEIKSNFTYTSSNRNKTAPQFPVNNILQVLPGTNNVPVLSFRQAKDDQSMHHYEIKLYDQRTADVVKTTNVLSDYYFSPIPNKMNIPLPGLNPATSYVIAVTAVDVYGNKSVPLQTSYRTGGTAPGVTPIDPTTMWNQLVADMKFDGNLNDAAPGATGLATQSGTVSFVEGKSGQAVNIAAGNTNYVDLGNRSDLKFGSGDFTLSFWHKGNLAGDQTVLSNKNWNSGGNPGWYVGPATTNSMSLNMAVTGKRVDYSAANVGQDWHYFTISVDRVHNTASTYVDGVAKATKDISVLGTSSMDTSFNIILGADGNKGNGGATVTLDDLKIWKRALSATEAKALSDSYKDDSTSTLYNFNQLTTKIQESEAFIAHVTGTTGLSLPVQVQNELAAQISAAKSLTSSSEAEVIDQAYLDLIWALRAAQNGITYTFIPKTNLSIHSYSSYADNDGDAAGNILDGLETTIWHTKYQSPAAAFPHWVVIDMDSTYKLSGIQRKSRPNQGKMEFPKTFELYASDQVTDLNDPTFLANAANKVTGTFGQTWTGTVYKDFVSLDKTVQGRYVKFVVTGTYDSAATYTSMSEIDFTGEKVSSVNASYLTDLKVNGTSLSGFDPSKLDYTYSVPNGTTVATVTYEKASPTATVAVYGGENLVVGANPITVTVTAQNGAISVYNLVVTRQPESQTSIPIATLTGISSVLAGQSFSVNYGLSNVSGSVYGAVYAQDLTFRFDSNLLEFVSATSLKTGLEMVHIQTDLAGQVRILLASLGADHSISSDGELLELDWKAKEISTATKASLTLSPVELGYASGDSISLAAVTNNVQIDVLNKSALNALIAQAQGVINAAVEGTGDGQYPVGSISNLQKAINEANTVLAGAVTQQEIDDAESYLAQVLKTFKDLIIHKGPDETSSTSSSPSTTTTTKQEITQTTTINGVKLVNSSPEVVKEEKGRTTSQWDVDAATFLRAINALSSSENKNEIQLEIKGLTDAAQFKLPAEVIQDTQSKVPDAVISLKFDNVTYELPIKAIDVQGLADALGTDVKHVKISVTIEKLNGTVASQLEAKIQQSGYQAVSQAVDFTVTAEANGKSITVNDFGKTYVHRTLALAKVIDPANVTAVMYNPTTGEMSFVPAIFTTANGSMQATIKRLGNSIYTVVESSKSFGDLNGHWAKADIELLASKLVIKGMTEKNFVPENQITRAEFAALLVRGLGLTETSHGKFNDVKESDWFSGAVGAAVKAGLVEGFEDGTFRPGANLTREQMAVMIARAMALAGNSGLADVKGLQAFDDENSMNGWAKDAVARALNAGIMNGITNSSFMPGENATRAQAAVILKRLLQFEKFMN</sequence>
<organism evidence="6 7">
    <name type="scientific">Paenibacillus anseongense</name>
    <dbReference type="NCBI Taxonomy" id="2682845"/>
    <lineage>
        <taxon>Bacteria</taxon>
        <taxon>Bacillati</taxon>
        <taxon>Bacillota</taxon>
        <taxon>Bacilli</taxon>
        <taxon>Bacillales</taxon>
        <taxon>Paenibacillaceae</taxon>
        <taxon>Paenibacillus</taxon>
    </lineage>
</organism>
<dbReference type="InterPro" id="IPR000421">
    <property type="entry name" value="FA58C"/>
</dbReference>
<feature type="domain" description="SLH" evidence="5">
    <location>
        <begin position="1645"/>
        <end position="1708"/>
    </location>
</feature>
<evidence type="ECO:0000256" key="1">
    <source>
        <dbReference type="ARBA" id="ARBA00022729"/>
    </source>
</evidence>
<dbReference type="Gene3D" id="2.60.40.10">
    <property type="entry name" value="Immunoglobulins"/>
    <property type="match status" value="1"/>
</dbReference>
<dbReference type="InterPro" id="IPR001119">
    <property type="entry name" value="SLH_dom"/>
</dbReference>
<evidence type="ECO:0000256" key="3">
    <source>
        <dbReference type="SAM" id="MobiDB-lite"/>
    </source>
</evidence>
<dbReference type="SUPFAM" id="SSF49785">
    <property type="entry name" value="Galactose-binding domain-like"/>
    <property type="match status" value="1"/>
</dbReference>
<dbReference type="PANTHER" id="PTHR43308:SF5">
    <property type="entry name" value="S-LAYER PROTEIN _ PEPTIDOGLYCAN ENDO-BETA-N-ACETYLGLUCOSAMINIDASE"/>
    <property type="match status" value="1"/>
</dbReference>
<evidence type="ECO:0000313" key="7">
    <source>
        <dbReference type="Proteomes" id="UP000467637"/>
    </source>
</evidence>
<dbReference type="InterPro" id="IPR008979">
    <property type="entry name" value="Galactose-bd-like_sf"/>
</dbReference>
<dbReference type="Pfam" id="PF13290">
    <property type="entry name" value="CHB_HEX_C_1"/>
    <property type="match status" value="1"/>
</dbReference>
<dbReference type="Proteomes" id="UP000467637">
    <property type="component" value="Unassembled WGS sequence"/>
</dbReference>
<dbReference type="Gene3D" id="2.60.120.260">
    <property type="entry name" value="Galactose-binding domain-like"/>
    <property type="match status" value="1"/>
</dbReference>
<feature type="domain" description="F5/8 type C" evidence="4">
    <location>
        <begin position="854"/>
        <end position="1021"/>
    </location>
</feature>
<dbReference type="CDD" id="cd08547">
    <property type="entry name" value="Type_II_cohesin"/>
    <property type="match status" value="1"/>
</dbReference>
<protein>
    <recommendedName>
        <fullName evidence="8">Metallophosphoesterase</fullName>
    </recommendedName>
</protein>
<dbReference type="InterPro" id="IPR036116">
    <property type="entry name" value="FN3_sf"/>
</dbReference>
<evidence type="ECO:0000259" key="5">
    <source>
        <dbReference type="PROSITE" id="PS51272"/>
    </source>
</evidence>
<dbReference type="SUPFAM" id="SSF49899">
    <property type="entry name" value="Concanavalin A-like lectins/glucanases"/>
    <property type="match status" value="1"/>
</dbReference>
<dbReference type="EMBL" id="WSEM01000028">
    <property type="protein sequence ID" value="MVQ38502.1"/>
    <property type="molecule type" value="Genomic_DNA"/>
</dbReference>
<dbReference type="InterPro" id="IPR008965">
    <property type="entry name" value="CBM2/CBM3_carb-bd_dom_sf"/>
</dbReference>
<accession>A0ABW9UEB6</accession>